<feature type="domain" description="Cytochrome c" evidence="8">
    <location>
        <begin position="21"/>
        <end position="122"/>
    </location>
</feature>
<keyword evidence="1" id="KW-0813">Transport</keyword>
<gene>
    <name evidence="9" type="ORF">HDIA_3471</name>
</gene>
<dbReference type="GO" id="GO:0020037">
    <property type="term" value="F:heme binding"/>
    <property type="evidence" value="ECO:0007669"/>
    <property type="project" value="InterPro"/>
</dbReference>
<evidence type="ECO:0000256" key="3">
    <source>
        <dbReference type="ARBA" id="ARBA00022723"/>
    </source>
</evidence>
<dbReference type="InterPro" id="IPR036909">
    <property type="entry name" value="Cyt_c-like_dom_sf"/>
</dbReference>
<dbReference type="InterPro" id="IPR002327">
    <property type="entry name" value="Cyt_c_1A/1B"/>
</dbReference>
<evidence type="ECO:0000256" key="5">
    <source>
        <dbReference type="ARBA" id="ARBA00023004"/>
    </source>
</evidence>
<dbReference type="GO" id="GO:0009055">
    <property type="term" value="F:electron transfer activity"/>
    <property type="evidence" value="ECO:0007669"/>
    <property type="project" value="InterPro"/>
</dbReference>
<feature type="signal peptide" evidence="7">
    <location>
        <begin position="1"/>
        <end position="20"/>
    </location>
</feature>
<keyword evidence="3 6" id="KW-0479">Metal-binding</keyword>
<name>A0A2C9D9M3_9HYPH</name>
<evidence type="ECO:0000259" key="8">
    <source>
        <dbReference type="PROSITE" id="PS51007"/>
    </source>
</evidence>
<evidence type="ECO:0000256" key="2">
    <source>
        <dbReference type="ARBA" id="ARBA00022617"/>
    </source>
</evidence>
<keyword evidence="4" id="KW-0249">Electron transport</keyword>
<keyword evidence="5 6" id="KW-0408">Iron</keyword>
<evidence type="ECO:0000256" key="7">
    <source>
        <dbReference type="SAM" id="SignalP"/>
    </source>
</evidence>
<evidence type="ECO:0000313" key="10">
    <source>
        <dbReference type="Proteomes" id="UP000223606"/>
    </source>
</evidence>
<evidence type="ECO:0000256" key="1">
    <source>
        <dbReference type="ARBA" id="ARBA00022448"/>
    </source>
</evidence>
<protein>
    <submittedName>
        <fullName evidence="9">Cytochrome c2</fullName>
    </submittedName>
</protein>
<organism evidence="9 10">
    <name type="scientific">Hartmannibacter diazotrophicus</name>
    <dbReference type="NCBI Taxonomy" id="1482074"/>
    <lineage>
        <taxon>Bacteria</taxon>
        <taxon>Pseudomonadati</taxon>
        <taxon>Pseudomonadota</taxon>
        <taxon>Alphaproteobacteria</taxon>
        <taxon>Hyphomicrobiales</taxon>
        <taxon>Pleomorphomonadaceae</taxon>
        <taxon>Hartmannibacter</taxon>
    </lineage>
</organism>
<dbReference type="Gene3D" id="1.10.760.10">
    <property type="entry name" value="Cytochrome c-like domain"/>
    <property type="match status" value="1"/>
</dbReference>
<dbReference type="SUPFAM" id="SSF46626">
    <property type="entry name" value="Cytochrome c"/>
    <property type="match status" value="1"/>
</dbReference>
<dbReference type="EMBL" id="LT960614">
    <property type="protein sequence ID" value="SON57012.1"/>
    <property type="molecule type" value="Genomic_DNA"/>
</dbReference>
<accession>A0A2C9D9M3</accession>
<evidence type="ECO:0000313" key="9">
    <source>
        <dbReference type="EMBL" id="SON57012.1"/>
    </source>
</evidence>
<dbReference type="PANTHER" id="PTHR11961">
    <property type="entry name" value="CYTOCHROME C"/>
    <property type="match status" value="1"/>
</dbReference>
<dbReference type="PRINTS" id="PR00604">
    <property type="entry name" value="CYTCHRMECIAB"/>
</dbReference>
<dbReference type="AlphaFoldDB" id="A0A2C9D9M3"/>
<keyword evidence="2 6" id="KW-0349">Heme</keyword>
<keyword evidence="10" id="KW-1185">Reference proteome</keyword>
<feature type="chain" id="PRO_5013333589" evidence="7">
    <location>
        <begin position="21"/>
        <end position="123"/>
    </location>
</feature>
<dbReference type="PROSITE" id="PS51007">
    <property type="entry name" value="CYTC"/>
    <property type="match status" value="1"/>
</dbReference>
<dbReference type="KEGG" id="hdi:HDIA_3471"/>
<reference evidence="10" key="1">
    <citation type="submission" date="2017-09" db="EMBL/GenBank/DDBJ databases">
        <title>Genome sequence of Nannocystis excedens DSM 71.</title>
        <authorList>
            <person name="Blom J."/>
        </authorList>
    </citation>
    <scope>NUCLEOTIDE SEQUENCE [LARGE SCALE GENOMIC DNA]</scope>
    <source>
        <strain evidence="10">type strain: E19</strain>
    </source>
</reference>
<dbReference type="OrthoDB" id="9805828at2"/>
<dbReference type="GO" id="GO:0046872">
    <property type="term" value="F:metal ion binding"/>
    <property type="evidence" value="ECO:0007669"/>
    <property type="project" value="UniProtKB-KW"/>
</dbReference>
<dbReference type="RefSeq" id="WP_099558978.1">
    <property type="nucleotide sequence ID" value="NZ_LT960614.1"/>
</dbReference>
<proteinExistence type="predicted"/>
<evidence type="ECO:0000256" key="6">
    <source>
        <dbReference type="PROSITE-ProRule" id="PRU00433"/>
    </source>
</evidence>
<dbReference type="Proteomes" id="UP000223606">
    <property type="component" value="Chromosome 1"/>
</dbReference>
<dbReference type="InterPro" id="IPR009056">
    <property type="entry name" value="Cyt_c-like_dom"/>
</dbReference>
<sequence length="123" mass="13212">MHRIAIPFAAICALSGAALAEEQQDGQLLFNNACRTCHTTDEGDNRLGPNLHAIVGRKAGSLEGFAYSSSLANADFEWTKDNLDRFLTDPQAMAPGNNMKPFAGLADEKDRAAIIAFLEDQGS</sequence>
<dbReference type="Pfam" id="PF13442">
    <property type="entry name" value="Cytochrome_CBB3"/>
    <property type="match status" value="1"/>
</dbReference>
<keyword evidence="7" id="KW-0732">Signal</keyword>
<evidence type="ECO:0000256" key="4">
    <source>
        <dbReference type="ARBA" id="ARBA00022982"/>
    </source>
</evidence>